<dbReference type="GO" id="GO:0036088">
    <property type="term" value="P:D-serine catabolic process"/>
    <property type="evidence" value="ECO:0007669"/>
    <property type="project" value="TreeGrafter"/>
</dbReference>
<dbReference type="InterPro" id="IPR001608">
    <property type="entry name" value="Ala_racemase_N"/>
</dbReference>
<evidence type="ECO:0000256" key="8">
    <source>
        <dbReference type="ARBA" id="ARBA00023239"/>
    </source>
</evidence>
<dbReference type="InterPro" id="IPR051466">
    <property type="entry name" value="D-amino_acid_metab_enzyme"/>
</dbReference>
<sequence>MTDILSKYKNTHFTELPTPAFIINEDKFNLNCQAMLKSVNDLRLKTGKNILFRPHVKTHKTGQGTVRQLGHGVINHYERNTGSILVSTFSEARGILDYQESFGEKYVDDIAFSIPVCIPQYMTRLANTANRVKTLRVFVDNEEHLNNLVEYGRLPGDKKWSLFVKLDMGTHRAGVVTESSEFQSLLKKILSKDVKEVAELYGFYAHCGHSYHASSASQAYQYFEDELKAVNNAAKKVVDMDESLLAKSLVLSVGATPTTTAVLHAKPDLTEYIRNELIGTLEVHCGNYCLYDLQQVSTGCVAPKNVAGFVLGSVLSSYPTRAEMLTDTGVLALSRETSTIAGFGYCINPDEILNDKFTSKGEWYVDRLSQEHGILKPHAEVNCPNLLKLGSKVTILPQHACITMAQFSYYFIVNKKGTVVDVWTPFQKW</sequence>
<comment type="cofactor">
    <cofactor evidence="1">
        <name>pyridoxal 5'-phosphate</name>
        <dbReference type="ChEBI" id="CHEBI:597326"/>
    </cofactor>
</comment>
<feature type="domain" description="D-serine dehydratase-like" evidence="14">
    <location>
        <begin position="307"/>
        <end position="414"/>
    </location>
</feature>
<reference evidence="15 16" key="1">
    <citation type="journal article" date="2011" name="Proc. Natl. Acad. Sci. U.S.A.">
        <title>Evolutionary erosion of yeast sex chromosomes by mating-type switching accidents.</title>
        <authorList>
            <person name="Gordon J.L."/>
            <person name="Armisen D."/>
            <person name="Proux-Wera E."/>
            <person name="Oheigeartaigh S.S."/>
            <person name="Byrne K.P."/>
            <person name="Wolfe K.H."/>
        </authorList>
    </citation>
    <scope>NUCLEOTIDE SEQUENCE [LARGE SCALE GENOMIC DNA]</scope>
    <source>
        <strain evidence="16">ATCC 76901 / BCRC 22586 / CBS 4309 / NBRC 1992 / NRRL Y-12630</strain>
    </source>
</reference>
<keyword evidence="7" id="KW-0663">Pyridoxal phosphate</keyword>
<dbReference type="eggNOG" id="ENOG502QRZ0">
    <property type="taxonomic scope" value="Eukaryota"/>
</dbReference>
<dbReference type="KEGG" id="ncs:NCAS_0B05450"/>
<comment type="similarity">
    <text evidence="3">Belongs to the DSD1 family.</text>
</comment>
<evidence type="ECO:0000256" key="13">
    <source>
        <dbReference type="ARBA" id="ARBA00075219"/>
    </source>
</evidence>
<comment type="catalytic activity">
    <reaction evidence="9">
        <text>D-serine = pyruvate + NH4(+)</text>
        <dbReference type="Rhea" id="RHEA:13977"/>
        <dbReference type="ChEBI" id="CHEBI:15361"/>
        <dbReference type="ChEBI" id="CHEBI:28938"/>
        <dbReference type="ChEBI" id="CHEBI:35247"/>
        <dbReference type="EC" id="4.3.1.18"/>
    </reaction>
    <physiologicalReaction direction="left-to-right" evidence="9">
        <dbReference type="Rhea" id="RHEA:13978"/>
    </physiologicalReaction>
</comment>
<evidence type="ECO:0000256" key="7">
    <source>
        <dbReference type="ARBA" id="ARBA00022898"/>
    </source>
</evidence>
<evidence type="ECO:0000256" key="2">
    <source>
        <dbReference type="ARBA" id="ARBA00001947"/>
    </source>
</evidence>
<dbReference type="RefSeq" id="XP_003675001.1">
    <property type="nucleotide sequence ID" value="XM_003674953.1"/>
</dbReference>
<evidence type="ECO:0000256" key="10">
    <source>
        <dbReference type="ARBA" id="ARBA00055764"/>
    </source>
</evidence>
<dbReference type="GO" id="GO:0009636">
    <property type="term" value="P:response to toxic substance"/>
    <property type="evidence" value="ECO:0007669"/>
    <property type="project" value="UniProtKB-KW"/>
</dbReference>
<keyword evidence="16" id="KW-1185">Reference proteome</keyword>
<gene>
    <name evidence="15" type="primary">NCAS0B05450</name>
    <name evidence="15" type="ordered locus">NCAS_0B05450</name>
</gene>
<keyword evidence="6" id="KW-0862">Zinc</keyword>
<dbReference type="OrthoDB" id="20198at2759"/>
<dbReference type="PANTHER" id="PTHR28004">
    <property type="entry name" value="ZGC:162816-RELATED"/>
    <property type="match status" value="1"/>
</dbReference>
<comment type="function">
    <text evidence="10">Catalyzes the conversion of D-serine to pyruvate and ammonia. May play a role in D-serine detoxification.</text>
</comment>
<reference key="2">
    <citation type="submission" date="2011-08" db="EMBL/GenBank/DDBJ databases">
        <title>Genome sequence of Naumovozyma castellii.</title>
        <authorList>
            <person name="Gordon J.L."/>
            <person name="Armisen D."/>
            <person name="Proux-Wera E."/>
            <person name="OhEigeartaigh S.S."/>
            <person name="Byrne K.P."/>
            <person name="Wolfe K.H."/>
        </authorList>
    </citation>
    <scope>NUCLEOTIDE SEQUENCE</scope>
    <source>
        <strain>Type strain:CBS 4309</strain>
    </source>
</reference>
<dbReference type="FunCoup" id="G0V9L3">
    <property type="interactions" value="52"/>
</dbReference>
<organism evidence="15 16">
    <name type="scientific">Naumovozyma castellii</name>
    <name type="common">Yeast</name>
    <name type="synonym">Saccharomyces castellii</name>
    <dbReference type="NCBI Taxonomy" id="27288"/>
    <lineage>
        <taxon>Eukaryota</taxon>
        <taxon>Fungi</taxon>
        <taxon>Dikarya</taxon>
        <taxon>Ascomycota</taxon>
        <taxon>Saccharomycotina</taxon>
        <taxon>Saccharomycetes</taxon>
        <taxon>Saccharomycetales</taxon>
        <taxon>Saccharomycetaceae</taxon>
        <taxon>Naumovozyma</taxon>
    </lineage>
</organism>
<evidence type="ECO:0000256" key="6">
    <source>
        <dbReference type="ARBA" id="ARBA00022833"/>
    </source>
</evidence>
<dbReference type="InterPro" id="IPR042208">
    <property type="entry name" value="D-ser_dehydrat-like_sf"/>
</dbReference>
<accession>G0V9L3</accession>
<evidence type="ECO:0000256" key="4">
    <source>
        <dbReference type="ARBA" id="ARBA00022575"/>
    </source>
</evidence>
<evidence type="ECO:0000313" key="15">
    <source>
        <dbReference type="EMBL" id="CCC68629.1"/>
    </source>
</evidence>
<proteinExistence type="inferred from homology"/>
<dbReference type="Gene3D" id="2.40.37.20">
    <property type="entry name" value="D-serine dehydratase-like domain"/>
    <property type="match status" value="1"/>
</dbReference>
<dbReference type="SMART" id="SM01119">
    <property type="entry name" value="D-ser_dehydrat"/>
    <property type="match status" value="1"/>
</dbReference>
<dbReference type="STRING" id="1064592.G0V9L3"/>
<dbReference type="Gene3D" id="3.20.20.10">
    <property type="entry name" value="Alanine racemase"/>
    <property type="match status" value="1"/>
</dbReference>
<comment type="cofactor">
    <cofactor evidence="2">
        <name>Zn(2+)</name>
        <dbReference type="ChEBI" id="CHEBI:29105"/>
    </cofactor>
</comment>
<evidence type="ECO:0000256" key="1">
    <source>
        <dbReference type="ARBA" id="ARBA00001933"/>
    </source>
</evidence>
<dbReference type="EC" id="4.3.1.18" evidence="11"/>
<dbReference type="GeneID" id="96902187"/>
<evidence type="ECO:0000256" key="3">
    <source>
        <dbReference type="ARBA" id="ARBA00005323"/>
    </source>
</evidence>
<keyword evidence="8" id="KW-0456">Lyase</keyword>
<evidence type="ECO:0000256" key="5">
    <source>
        <dbReference type="ARBA" id="ARBA00022723"/>
    </source>
</evidence>
<dbReference type="AlphaFoldDB" id="G0V9L3"/>
<evidence type="ECO:0000256" key="9">
    <source>
        <dbReference type="ARBA" id="ARBA00051198"/>
    </source>
</evidence>
<keyword evidence="5" id="KW-0479">Metal-binding</keyword>
<protein>
    <recommendedName>
        <fullName evidence="12">D-serine dehydratase</fullName>
        <ecNumber evidence="11">4.3.1.18</ecNumber>
    </recommendedName>
    <alternativeName>
        <fullName evidence="13">D-serine deaminase</fullName>
    </alternativeName>
</protein>
<dbReference type="Proteomes" id="UP000001640">
    <property type="component" value="Chromosome 2"/>
</dbReference>
<keyword evidence="4" id="KW-0216">Detoxification</keyword>
<dbReference type="PANTHER" id="PTHR28004:SF2">
    <property type="entry name" value="D-SERINE DEHYDRATASE"/>
    <property type="match status" value="1"/>
</dbReference>
<dbReference type="InterPro" id="IPR026956">
    <property type="entry name" value="D-ser_dehydrat-like_dom"/>
</dbReference>
<dbReference type="SUPFAM" id="SSF51419">
    <property type="entry name" value="PLP-binding barrel"/>
    <property type="match status" value="1"/>
</dbReference>
<dbReference type="InterPro" id="IPR029066">
    <property type="entry name" value="PLP-binding_barrel"/>
</dbReference>
<evidence type="ECO:0000259" key="14">
    <source>
        <dbReference type="SMART" id="SM01119"/>
    </source>
</evidence>
<dbReference type="Pfam" id="PF14031">
    <property type="entry name" value="D-ser_dehydrat"/>
    <property type="match status" value="1"/>
</dbReference>
<dbReference type="FunFam" id="3.20.20.10:FF:000016">
    <property type="entry name" value="D-serine dehydratase"/>
    <property type="match status" value="1"/>
</dbReference>
<dbReference type="EMBL" id="HE576753">
    <property type="protein sequence ID" value="CCC68629.1"/>
    <property type="molecule type" value="Genomic_DNA"/>
</dbReference>
<dbReference type="Pfam" id="PF01168">
    <property type="entry name" value="Ala_racemase_N"/>
    <property type="match status" value="1"/>
</dbReference>
<dbReference type="OMA" id="WPRFYGW"/>
<dbReference type="GO" id="GO:0046872">
    <property type="term" value="F:metal ion binding"/>
    <property type="evidence" value="ECO:0007669"/>
    <property type="project" value="UniProtKB-KW"/>
</dbReference>
<evidence type="ECO:0000256" key="12">
    <source>
        <dbReference type="ARBA" id="ARBA00069616"/>
    </source>
</evidence>
<dbReference type="InParanoid" id="G0V9L3"/>
<dbReference type="HOGENOM" id="CLU_031639_0_0_1"/>
<dbReference type="GO" id="GO:0008721">
    <property type="term" value="F:D-serine ammonia-lyase activity"/>
    <property type="evidence" value="ECO:0007669"/>
    <property type="project" value="UniProtKB-EC"/>
</dbReference>
<evidence type="ECO:0000313" key="16">
    <source>
        <dbReference type="Proteomes" id="UP000001640"/>
    </source>
</evidence>
<evidence type="ECO:0000256" key="11">
    <source>
        <dbReference type="ARBA" id="ARBA00066349"/>
    </source>
</evidence>
<name>G0V9L3_NAUCA</name>